<evidence type="ECO:0000313" key="4">
    <source>
        <dbReference type="Proteomes" id="UP000295210"/>
    </source>
</evidence>
<feature type="domain" description="Glycosyltransferase subfamily 4-like N-terminal" evidence="2">
    <location>
        <begin position="13"/>
        <end position="165"/>
    </location>
</feature>
<proteinExistence type="predicted"/>
<keyword evidence="3" id="KW-0328">Glycosyltransferase</keyword>
<dbReference type="CDD" id="cd03811">
    <property type="entry name" value="GT4_GT28_WabH-like"/>
    <property type="match status" value="1"/>
</dbReference>
<protein>
    <submittedName>
        <fullName evidence="3">UDP-D-galactose:(Glucosyl)LPS alpha-1,6-D-galactosyltransferase</fullName>
    </submittedName>
</protein>
<dbReference type="AlphaFoldDB" id="A0A4R1L6I6"/>
<evidence type="ECO:0000313" key="3">
    <source>
        <dbReference type="EMBL" id="TCK73754.1"/>
    </source>
</evidence>
<dbReference type="PANTHER" id="PTHR12526">
    <property type="entry name" value="GLYCOSYLTRANSFERASE"/>
    <property type="match status" value="1"/>
</dbReference>
<accession>A0A4R1L6I6</accession>
<dbReference type="OrthoDB" id="9795068at2"/>
<organism evidence="3 4">
    <name type="scientific">Acidipila rosea</name>
    <dbReference type="NCBI Taxonomy" id="768535"/>
    <lineage>
        <taxon>Bacteria</taxon>
        <taxon>Pseudomonadati</taxon>
        <taxon>Acidobacteriota</taxon>
        <taxon>Terriglobia</taxon>
        <taxon>Terriglobales</taxon>
        <taxon>Acidobacteriaceae</taxon>
        <taxon>Acidipila</taxon>
    </lineage>
</organism>
<comment type="caution">
    <text evidence="3">The sequence shown here is derived from an EMBL/GenBank/DDBJ whole genome shotgun (WGS) entry which is preliminary data.</text>
</comment>
<name>A0A4R1L6I6_9BACT</name>
<dbReference type="Proteomes" id="UP000295210">
    <property type="component" value="Unassembled WGS sequence"/>
</dbReference>
<dbReference type="Pfam" id="PF00534">
    <property type="entry name" value="Glycos_transf_1"/>
    <property type="match status" value="1"/>
</dbReference>
<reference evidence="3 4" key="1">
    <citation type="submission" date="2019-03" db="EMBL/GenBank/DDBJ databases">
        <title>Genomic Encyclopedia of Type Strains, Phase IV (KMG-IV): sequencing the most valuable type-strain genomes for metagenomic binning, comparative biology and taxonomic classification.</title>
        <authorList>
            <person name="Goeker M."/>
        </authorList>
    </citation>
    <scope>NUCLEOTIDE SEQUENCE [LARGE SCALE GENOMIC DNA]</scope>
    <source>
        <strain evidence="3 4">DSM 103428</strain>
    </source>
</reference>
<gene>
    <name evidence="3" type="ORF">C7378_1368</name>
</gene>
<keyword evidence="4" id="KW-1185">Reference proteome</keyword>
<dbReference type="Gene3D" id="3.40.50.2000">
    <property type="entry name" value="Glycogen Phosphorylase B"/>
    <property type="match status" value="2"/>
</dbReference>
<evidence type="ECO:0000259" key="2">
    <source>
        <dbReference type="Pfam" id="PF13439"/>
    </source>
</evidence>
<evidence type="ECO:0000259" key="1">
    <source>
        <dbReference type="Pfam" id="PF00534"/>
    </source>
</evidence>
<feature type="domain" description="Glycosyl transferase family 1" evidence="1">
    <location>
        <begin position="177"/>
        <end position="322"/>
    </location>
</feature>
<sequence length="358" mass="39285">MRIAVFCPTVSGFGGMEAAITNLIHGFDATGDECRLFLLGGSVNEEWLRQLPHTAIGSPKDPKVLRLAKYALRPAMELSRWRPDAVIAADVTTLQMARLARRLTGNRKMVIASWIHFPVAKLRMKERLGLADCHLAISNGIATDIKAMLPASSARVFTIYNAIHMESRAAIPRPLVPQFLYVGRLTWDDQKRVNDLLHALAGLRGAFTAKIIGSAPDSHREDGLRLRKLARELNLDSRVEWLGWQAEPWKAAGAGTVLVMTSSYEGFGMVLVEAMARGLPCISSDCESGPAEIIQPGRNGWLYPVGDIETLTALMQRTIDEPSCLPPADEVQASVARFSPEAVALRARQALELTLREA</sequence>
<dbReference type="SUPFAM" id="SSF53756">
    <property type="entry name" value="UDP-Glycosyltransferase/glycogen phosphorylase"/>
    <property type="match status" value="1"/>
</dbReference>
<dbReference type="EMBL" id="SMGK01000002">
    <property type="protein sequence ID" value="TCK73754.1"/>
    <property type="molecule type" value="Genomic_DNA"/>
</dbReference>
<dbReference type="RefSeq" id="WP_131993765.1">
    <property type="nucleotide sequence ID" value="NZ_SMGK01000002.1"/>
</dbReference>
<dbReference type="InterPro" id="IPR028098">
    <property type="entry name" value="Glyco_trans_4-like_N"/>
</dbReference>
<keyword evidence="3" id="KW-0808">Transferase</keyword>
<dbReference type="GO" id="GO:0016757">
    <property type="term" value="F:glycosyltransferase activity"/>
    <property type="evidence" value="ECO:0007669"/>
    <property type="project" value="UniProtKB-KW"/>
</dbReference>
<dbReference type="Pfam" id="PF13439">
    <property type="entry name" value="Glyco_transf_4"/>
    <property type="match status" value="1"/>
</dbReference>
<dbReference type="PANTHER" id="PTHR12526:SF630">
    <property type="entry name" value="GLYCOSYLTRANSFERASE"/>
    <property type="match status" value="1"/>
</dbReference>
<dbReference type="InterPro" id="IPR001296">
    <property type="entry name" value="Glyco_trans_1"/>
</dbReference>